<dbReference type="InterPro" id="IPR017941">
    <property type="entry name" value="Rieske_2Fe-2S"/>
</dbReference>
<evidence type="ECO:0000256" key="1">
    <source>
        <dbReference type="ARBA" id="ARBA00022714"/>
    </source>
</evidence>
<dbReference type="Gene3D" id="3.50.50.60">
    <property type="entry name" value="FAD/NAD(P)-binding domain"/>
    <property type="match status" value="1"/>
</dbReference>
<sequence length="494" mass="52504">MTISLWQDGAAAVPTDPFPAGGRFDAVVVGGGLTGLATAVMLARAGRSVAVLEARSIGDVTTGRSTGKVSLLQGAVMSGVRRSHSDEVLRAYANGNREAQDWLLGFLGERGVPVERRDAITYATTPEGEARLEGEIEAAHVAGLDIERETETDLPFDVRSAIRLADQAQIDPIAALRALAAEARSRGVRIVECARVTDVHLGEPTTVATARGEIAAQHVILATGIPFLDRGMYFAKVQPSRSYVQAFRTAEPLPTGMYLSVDKASRSLRTATIRGEEVLLVGGGGHVVGREDDTLAVVDELGSWTAQWFPGAVRTHAWSAQDYRSANMTPFVGWMPRADRRVAVATGYNKWGMTNAVAAALSITADILGEELPWAQVLHHRVTKPSAVASGIAMNAEVGGHLAADWVGAALHALPEDPPAEGEGVVGRDGVRPVAVSRVRGEVCRRSAVCPHLGGVLTWNRAEASWDCPLHGSRFDHRGRLLEGPATDDLAPVE</sequence>
<evidence type="ECO:0000256" key="4">
    <source>
        <dbReference type="ARBA" id="ARBA00023014"/>
    </source>
</evidence>
<feature type="domain" description="Rieske" evidence="5">
    <location>
        <begin position="406"/>
        <end position="494"/>
    </location>
</feature>
<keyword evidence="7" id="KW-1185">Reference proteome</keyword>
<proteinExistence type="predicted"/>
<keyword evidence="2" id="KW-0479">Metal-binding</keyword>
<evidence type="ECO:0000313" key="7">
    <source>
        <dbReference type="Proteomes" id="UP000638043"/>
    </source>
</evidence>
<dbReference type="PANTHER" id="PTHR13847:SF274">
    <property type="entry name" value="RIESKE 2FE-2S IRON-SULFUR PROTEIN YHFW-RELATED"/>
    <property type="match status" value="1"/>
</dbReference>
<dbReference type="Pfam" id="PF00355">
    <property type="entry name" value="Rieske"/>
    <property type="match status" value="1"/>
</dbReference>
<name>A0ABQ2MYT6_9MICO</name>
<accession>A0ABQ2MYT6</accession>
<dbReference type="Pfam" id="PF01266">
    <property type="entry name" value="DAO"/>
    <property type="match status" value="1"/>
</dbReference>
<dbReference type="PANTHER" id="PTHR13847">
    <property type="entry name" value="SARCOSINE DEHYDROGENASE-RELATED"/>
    <property type="match status" value="1"/>
</dbReference>
<dbReference type="PROSITE" id="PS51296">
    <property type="entry name" value="RIESKE"/>
    <property type="match status" value="1"/>
</dbReference>
<dbReference type="Gene3D" id="2.102.10.10">
    <property type="entry name" value="Rieske [2Fe-2S] iron-sulphur domain"/>
    <property type="match status" value="1"/>
</dbReference>
<evidence type="ECO:0000256" key="3">
    <source>
        <dbReference type="ARBA" id="ARBA00023004"/>
    </source>
</evidence>
<dbReference type="InterPro" id="IPR036922">
    <property type="entry name" value="Rieske_2Fe-2S_sf"/>
</dbReference>
<evidence type="ECO:0000256" key="2">
    <source>
        <dbReference type="ARBA" id="ARBA00022723"/>
    </source>
</evidence>
<keyword evidence="4" id="KW-0411">Iron-sulfur</keyword>
<dbReference type="RefSeq" id="WP_188699931.1">
    <property type="nucleotide sequence ID" value="NZ_BMMQ01000002.1"/>
</dbReference>
<gene>
    <name evidence="6" type="ORF">GCM10010910_06020</name>
</gene>
<dbReference type="InterPro" id="IPR036188">
    <property type="entry name" value="FAD/NAD-bd_sf"/>
</dbReference>
<dbReference type="Gene3D" id="3.30.9.10">
    <property type="entry name" value="D-Amino Acid Oxidase, subunit A, domain 2"/>
    <property type="match status" value="1"/>
</dbReference>
<dbReference type="Proteomes" id="UP000638043">
    <property type="component" value="Unassembled WGS sequence"/>
</dbReference>
<dbReference type="InterPro" id="IPR006076">
    <property type="entry name" value="FAD-dep_OxRdtase"/>
</dbReference>
<organism evidence="6 7">
    <name type="scientific">Microbacterium nanhaiense</name>
    <dbReference type="NCBI Taxonomy" id="1301026"/>
    <lineage>
        <taxon>Bacteria</taxon>
        <taxon>Bacillati</taxon>
        <taxon>Actinomycetota</taxon>
        <taxon>Actinomycetes</taxon>
        <taxon>Micrococcales</taxon>
        <taxon>Microbacteriaceae</taxon>
        <taxon>Microbacterium</taxon>
    </lineage>
</organism>
<protein>
    <submittedName>
        <fullName evidence="6">FAD-dependent oxidoreductase</fullName>
    </submittedName>
</protein>
<dbReference type="EMBL" id="BMMQ01000002">
    <property type="protein sequence ID" value="GGO60480.1"/>
    <property type="molecule type" value="Genomic_DNA"/>
</dbReference>
<dbReference type="SUPFAM" id="SSF51905">
    <property type="entry name" value="FAD/NAD(P)-binding domain"/>
    <property type="match status" value="1"/>
</dbReference>
<evidence type="ECO:0000313" key="6">
    <source>
        <dbReference type="EMBL" id="GGO60480.1"/>
    </source>
</evidence>
<keyword evidence="1" id="KW-0001">2Fe-2S</keyword>
<dbReference type="SUPFAM" id="SSF50022">
    <property type="entry name" value="ISP domain"/>
    <property type="match status" value="1"/>
</dbReference>
<reference evidence="7" key="1">
    <citation type="journal article" date="2019" name="Int. J. Syst. Evol. Microbiol.">
        <title>The Global Catalogue of Microorganisms (GCM) 10K type strain sequencing project: providing services to taxonomists for standard genome sequencing and annotation.</title>
        <authorList>
            <consortium name="The Broad Institute Genomics Platform"/>
            <consortium name="The Broad Institute Genome Sequencing Center for Infectious Disease"/>
            <person name="Wu L."/>
            <person name="Ma J."/>
        </authorList>
    </citation>
    <scope>NUCLEOTIDE SEQUENCE [LARGE SCALE GENOMIC DNA]</scope>
    <source>
        <strain evidence="7">CGMCC 4.7181</strain>
    </source>
</reference>
<keyword evidence="3" id="KW-0408">Iron</keyword>
<comment type="caution">
    <text evidence="6">The sequence shown here is derived from an EMBL/GenBank/DDBJ whole genome shotgun (WGS) entry which is preliminary data.</text>
</comment>
<evidence type="ECO:0000259" key="5">
    <source>
        <dbReference type="PROSITE" id="PS51296"/>
    </source>
</evidence>